<dbReference type="InterPro" id="IPR004638">
    <property type="entry name" value="EmrB-like"/>
</dbReference>
<keyword evidence="4 7" id="KW-0812">Transmembrane</keyword>
<keyword evidence="3" id="KW-1003">Cell membrane</keyword>
<reference evidence="9 10" key="1">
    <citation type="submission" date="2021-07" db="EMBL/GenBank/DDBJ databases">
        <title>Whole Genome Sequence of Nocardia Iowensis.</title>
        <authorList>
            <person name="Lamm A."/>
            <person name="Collins-Fairclough A.M."/>
            <person name="Bunk B."/>
            <person name="Sproer C."/>
        </authorList>
    </citation>
    <scope>NUCLEOTIDE SEQUENCE [LARGE SCALE GENOMIC DNA]</scope>
    <source>
        <strain evidence="9 10">NRRL 5646</strain>
    </source>
</reference>
<comment type="subcellular location">
    <subcellularLocation>
        <location evidence="1">Cell membrane</location>
        <topology evidence="1">Multi-pass membrane protein</topology>
    </subcellularLocation>
</comment>
<dbReference type="InterPro" id="IPR005829">
    <property type="entry name" value="Sugar_transporter_CS"/>
</dbReference>
<dbReference type="Pfam" id="PF07690">
    <property type="entry name" value="MFS_1"/>
    <property type="match status" value="1"/>
</dbReference>
<keyword evidence="5 7" id="KW-1133">Transmembrane helix</keyword>
<feature type="transmembrane region" description="Helical" evidence="7">
    <location>
        <begin position="43"/>
        <end position="61"/>
    </location>
</feature>
<feature type="transmembrane region" description="Helical" evidence="7">
    <location>
        <begin position="325"/>
        <end position="344"/>
    </location>
</feature>
<feature type="transmembrane region" description="Helical" evidence="7">
    <location>
        <begin position="223"/>
        <end position="241"/>
    </location>
</feature>
<evidence type="ECO:0000256" key="6">
    <source>
        <dbReference type="ARBA" id="ARBA00023136"/>
    </source>
</evidence>
<gene>
    <name evidence="9" type="ORF">KV110_15000</name>
</gene>
<dbReference type="PANTHER" id="PTHR42718">
    <property type="entry name" value="MAJOR FACILITATOR SUPERFAMILY MULTIDRUG TRANSPORTER MFSC"/>
    <property type="match status" value="1"/>
</dbReference>
<sequence length="480" mass="48739">MMGRWRPLTAVCLGTFMLLVDVNIVTVALPDMARDLDVSFGGLQWVMNVYALALASLLMGAGAVADRIGRRRLYLIGTAVFALASLACALAGNPELLIIARAVQGSGAAAMFATTVALVNSSYQGRDRSVALGVWAAVSGAASGIGPILGGLITEQAGWRWIFLVNLPVSAVAIAMTLRSVHDSRDTSARPVDLPGVALFAVAAAALTYGLTRGAEDGWTDAVTMGAFAAAVAALAAFAVVQLRSAHPLLDVELLRQRAFVGVLIASLTLSGAAFASLLLTSLWLQTVLDLSAMAAGLVILPLPAAVFITSLLGGRLLHRVPARWAIGIGLALIGIGGLAQTALDADSHWTVLLPGLVITGIGAGLAMPAVTGAALAAVPAERGGMASGTVNALRQLGYALTVAVLGAVFHATSTDTPTHPGFAAGLDAVYSTAASIALAGAAAVIVMTRLRRTPAAPTGLIARVDESGATILAAAREPI</sequence>
<feature type="transmembrane region" description="Helical" evidence="7">
    <location>
        <begin position="291"/>
        <end position="313"/>
    </location>
</feature>
<dbReference type="NCBIfam" id="TIGR00711">
    <property type="entry name" value="efflux_EmrB"/>
    <property type="match status" value="1"/>
</dbReference>
<dbReference type="Proteomes" id="UP000694257">
    <property type="component" value="Chromosome"/>
</dbReference>
<evidence type="ECO:0000256" key="3">
    <source>
        <dbReference type="ARBA" id="ARBA00022475"/>
    </source>
</evidence>
<feature type="transmembrane region" description="Helical" evidence="7">
    <location>
        <begin position="429"/>
        <end position="448"/>
    </location>
</feature>
<dbReference type="InterPro" id="IPR011701">
    <property type="entry name" value="MFS"/>
</dbReference>
<evidence type="ECO:0000256" key="5">
    <source>
        <dbReference type="ARBA" id="ARBA00022989"/>
    </source>
</evidence>
<feature type="transmembrane region" description="Helical" evidence="7">
    <location>
        <begin position="350"/>
        <end position="376"/>
    </location>
</feature>
<dbReference type="EMBL" id="CP078145">
    <property type="protein sequence ID" value="QXN94244.1"/>
    <property type="molecule type" value="Genomic_DNA"/>
</dbReference>
<dbReference type="PROSITE" id="PS00216">
    <property type="entry name" value="SUGAR_TRANSPORT_1"/>
    <property type="match status" value="1"/>
</dbReference>
<feature type="transmembrane region" description="Helical" evidence="7">
    <location>
        <begin position="261"/>
        <end position="285"/>
    </location>
</feature>
<keyword evidence="10" id="KW-1185">Reference proteome</keyword>
<evidence type="ECO:0000259" key="8">
    <source>
        <dbReference type="PROSITE" id="PS50850"/>
    </source>
</evidence>
<organism evidence="9 10">
    <name type="scientific">Nocardia iowensis</name>
    <dbReference type="NCBI Taxonomy" id="204891"/>
    <lineage>
        <taxon>Bacteria</taxon>
        <taxon>Bacillati</taxon>
        <taxon>Actinomycetota</taxon>
        <taxon>Actinomycetes</taxon>
        <taxon>Mycobacteriales</taxon>
        <taxon>Nocardiaceae</taxon>
        <taxon>Nocardia</taxon>
    </lineage>
</organism>
<evidence type="ECO:0000256" key="1">
    <source>
        <dbReference type="ARBA" id="ARBA00004651"/>
    </source>
</evidence>
<feature type="transmembrane region" description="Helical" evidence="7">
    <location>
        <begin position="131"/>
        <end position="153"/>
    </location>
</feature>
<feature type="transmembrane region" description="Helical" evidence="7">
    <location>
        <begin position="397"/>
        <end position="414"/>
    </location>
</feature>
<accession>A0ABX8RX51</accession>
<evidence type="ECO:0000313" key="9">
    <source>
        <dbReference type="EMBL" id="QXN94244.1"/>
    </source>
</evidence>
<keyword evidence="6 7" id="KW-0472">Membrane</keyword>
<feature type="transmembrane region" description="Helical" evidence="7">
    <location>
        <begin position="98"/>
        <end position="119"/>
    </location>
</feature>
<dbReference type="PANTHER" id="PTHR42718:SF49">
    <property type="entry name" value="EXPORT PROTEIN"/>
    <property type="match status" value="1"/>
</dbReference>
<feature type="domain" description="Major facilitator superfamily (MFS) profile" evidence="8">
    <location>
        <begin position="7"/>
        <end position="453"/>
    </location>
</feature>
<evidence type="ECO:0000313" key="10">
    <source>
        <dbReference type="Proteomes" id="UP000694257"/>
    </source>
</evidence>
<evidence type="ECO:0000256" key="4">
    <source>
        <dbReference type="ARBA" id="ARBA00022692"/>
    </source>
</evidence>
<dbReference type="PROSITE" id="PS50850">
    <property type="entry name" value="MFS"/>
    <property type="match status" value="1"/>
</dbReference>
<dbReference type="InterPro" id="IPR020846">
    <property type="entry name" value="MFS_dom"/>
</dbReference>
<keyword evidence="2" id="KW-0813">Transport</keyword>
<feature type="transmembrane region" description="Helical" evidence="7">
    <location>
        <begin position="73"/>
        <end position="92"/>
    </location>
</feature>
<proteinExistence type="predicted"/>
<feature type="transmembrane region" description="Helical" evidence="7">
    <location>
        <begin position="192"/>
        <end position="211"/>
    </location>
</feature>
<dbReference type="RefSeq" id="WP_218476724.1">
    <property type="nucleotide sequence ID" value="NZ_BAABJN010000018.1"/>
</dbReference>
<evidence type="ECO:0000256" key="2">
    <source>
        <dbReference type="ARBA" id="ARBA00022448"/>
    </source>
</evidence>
<feature type="transmembrane region" description="Helical" evidence="7">
    <location>
        <begin position="159"/>
        <end position="180"/>
    </location>
</feature>
<name>A0ABX8RX51_NOCIO</name>
<dbReference type="CDD" id="cd17321">
    <property type="entry name" value="MFS_MMR_MDR_like"/>
    <property type="match status" value="1"/>
</dbReference>
<evidence type="ECO:0000256" key="7">
    <source>
        <dbReference type="SAM" id="Phobius"/>
    </source>
</evidence>
<protein>
    <submittedName>
        <fullName evidence="9">MFS transporter</fullName>
    </submittedName>
</protein>